<keyword evidence="2" id="KW-1185">Reference proteome</keyword>
<reference evidence="1 2" key="1">
    <citation type="submission" date="2020-08" db="EMBL/GenBank/DDBJ databases">
        <title>Genome public.</title>
        <authorList>
            <person name="Liu C."/>
            <person name="Sun Q."/>
        </authorList>
    </citation>
    <scope>NUCLEOTIDE SEQUENCE [LARGE SCALE GENOMIC DNA]</scope>
    <source>
        <strain evidence="1 2">New-7</strain>
    </source>
</reference>
<evidence type="ECO:0008006" key="3">
    <source>
        <dbReference type="Google" id="ProtNLM"/>
    </source>
</evidence>
<organism evidence="1 2">
    <name type="scientific">Alistipes hominis</name>
    <dbReference type="NCBI Taxonomy" id="2763015"/>
    <lineage>
        <taxon>Bacteria</taxon>
        <taxon>Pseudomonadati</taxon>
        <taxon>Bacteroidota</taxon>
        <taxon>Bacteroidia</taxon>
        <taxon>Bacteroidales</taxon>
        <taxon>Rikenellaceae</taxon>
        <taxon>Alistipes</taxon>
    </lineage>
</organism>
<evidence type="ECO:0000313" key="2">
    <source>
        <dbReference type="Proteomes" id="UP000636891"/>
    </source>
</evidence>
<dbReference type="EMBL" id="JACOOK010000004">
    <property type="protein sequence ID" value="MBC5617124.1"/>
    <property type="molecule type" value="Genomic_DNA"/>
</dbReference>
<comment type="caution">
    <text evidence="1">The sequence shown here is derived from an EMBL/GenBank/DDBJ whole genome shotgun (WGS) entry which is preliminary data.</text>
</comment>
<evidence type="ECO:0000313" key="1">
    <source>
        <dbReference type="EMBL" id="MBC5617124.1"/>
    </source>
</evidence>
<proteinExistence type="predicted"/>
<protein>
    <recommendedName>
        <fullName evidence="3">Transcriptional regulator</fullName>
    </recommendedName>
</protein>
<dbReference type="Proteomes" id="UP000636891">
    <property type="component" value="Unassembled WGS sequence"/>
</dbReference>
<gene>
    <name evidence="1" type="ORF">H8S08_08865</name>
</gene>
<name>A0ABR7CN71_9BACT</name>
<sequence>MKKRIERKEERIAAIRSEAARHRGVYAEVARENGWGRDYVCSVMAGRNSSENVLFALEKKLRLNIPNTKQTS</sequence>
<dbReference type="RefSeq" id="WP_055205255.1">
    <property type="nucleotide sequence ID" value="NZ_JACOOK010000004.1"/>
</dbReference>
<accession>A0ABR7CN71</accession>